<dbReference type="PANTHER" id="PTHR46797:SF1">
    <property type="entry name" value="METHYLPHOSPHONATE SYNTHASE"/>
    <property type="match status" value="1"/>
</dbReference>
<accession>A0ABU6MQH2</accession>
<reference evidence="3 4" key="1">
    <citation type="submission" date="2023-03" db="EMBL/GenBank/DDBJ databases">
        <title>Bacillus Genome Sequencing.</title>
        <authorList>
            <person name="Dunlap C."/>
        </authorList>
    </citation>
    <scope>NUCLEOTIDE SEQUENCE [LARGE SCALE GENOMIC DNA]</scope>
    <source>
        <strain evidence="3 4">B-23453</strain>
    </source>
</reference>
<dbReference type="RefSeq" id="WP_066271569.1">
    <property type="nucleotide sequence ID" value="NZ_JARMAB010000042.1"/>
</dbReference>
<sequence length="166" mass="19492">MKNTFGIYLRDLRKEKKITLVELAEKLELSQPYLSQIENGKMNVPKPELLSKMASVLDVDYYLLMKKAGYITEEEARQSQKEMELVNVERILQNNIEEQEKRHLENINYFCKDFIEMYENGNPNAIVAAEKIANYLKEFNDLKKTQKIVSDALLEEFTPFSLMNED</sequence>
<evidence type="ECO:0000313" key="3">
    <source>
        <dbReference type="EMBL" id="MED1205888.1"/>
    </source>
</evidence>
<dbReference type="InterPro" id="IPR050807">
    <property type="entry name" value="TransReg_Diox_bact_type"/>
</dbReference>
<protein>
    <submittedName>
        <fullName evidence="3">Helix-turn-helix transcriptional regulator</fullName>
    </submittedName>
</protein>
<organism evidence="3 4">
    <name type="scientific">Heyndrickxia acidicola</name>
    <dbReference type="NCBI Taxonomy" id="209389"/>
    <lineage>
        <taxon>Bacteria</taxon>
        <taxon>Bacillati</taxon>
        <taxon>Bacillota</taxon>
        <taxon>Bacilli</taxon>
        <taxon>Bacillales</taxon>
        <taxon>Bacillaceae</taxon>
        <taxon>Heyndrickxia</taxon>
    </lineage>
</organism>
<dbReference type="CDD" id="cd00093">
    <property type="entry name" value="HTH_XRE"/>
    <property type="match status" value="1"/>
</dbReference>
<proteinExistence type="predicted"/>
<dbReference type="Pfam" id="PF01381">
    <property type="entry name" value="HTH_3"/>
    <property type="match status" value="1"/>
</dbReference>
<dbReference type="PANTHER" id="PTHR46797">
    <property type="entry name" value="HTH-TYPE TRANSCRIPTIONAL REGULATOR"/>
    <property type="match status" value="1"/>
</dbReference>
<dbReference type="PROSITE" id="PS50943">
    <property type="entry name" value="HTH_CROC1"/>
    <property type="match status" value="1"/>
</dbReference>
<gene>
    <name evidence="3" type="ORF">P4T90_22905</name>
</gene>
<dbReference type="InterPro" id="IPR010982">
    <property type="entry name" value="Lambda_DNA-bd_dom_sf"/>
</dbReference>
<keyword evidence="1" id="KW-0238">DNA-binding</keyword>
<dbReference type="SMART" id="SM00530">
    <property type="entry name" value="HTH_XRE"/>
    <property type="match status" value="1"/>
</dbReference>
<comment type="caution">
    <text evidence="3">The sequence shown here is derived from an EMBL/GenBank/DDBJ whole genome shotgun (WGS) entry which is preliminary data.</text>
</comment>
<dbReference type="EMBL" id="JARMAB010000042">
    <property type="protein sequence ID" value="MED1205888.1"/>
    <property type="molecule type" value="Genomic_DNA"/>
</dbReference>
<dbReference type="Gene3D" id="1.10.260.40">
    <property type="entry name" value="lambda repressor-like DNA-binding domains"/>
    <property type="match status" value="1"/>
</dbReference>
<keyword evidence="4" id="KW-1185">Reference proteome</keyword>
<evidence type="ECO:0000259" key="2">
    <source>
        <dbReference type="PROSITE" id="PS50943"/>
    </source>
</evidence>
<evidence type="ECO:0000313" key="4">
    <source>
        <dbReference type="Proteomes" id="UP001341444"/>
    </source>
</evidence>
<evidence type="ECO:0000256" key="1">
    <source>
        <dbReference type="ARBA" id="ARBA00023125"/>
    </source>
</evidence>
<dbReference type="Proteomes" id="UP001341444">
    <property type="component" value="Unassembled WGS sequence"/>
</dbReference>
<name>A0ABU6MQH2_9BACI</name>
<feature type="domain" description="HTH cro/C1-type" evidence="2">
    <location>
        <begin position="9"/>
        <end position="64"/>
    </location>
</feature>
<dbReference type="SUPFAM" id="SSF47413">
    <property type="entry name" value="lambda repressor-like DNA-binding domains"/>
    <property type="match status" value="1"/>
</dbReference>
<dbReference type="InterPro" id="IPR001387">
    <property type="entry name" value="Cro/C1-type_HTH"/>
</dbReference>